<dbReference type="GO" id="GO:0003723">
    <property type="term" value="F:RNA binding"/>
    <property type="evidence" value="ECO:0007669"/>
    <property type="project" value="UniProtKB-UniRule"/>
</dbReference>
<evidence type="ECO:0000259" key="7">
    <source>
        <dbReference type="PROSITE" id="PS50102"/>
    </source>
</evidence>
<protein>
    <recommendedName>
        <fullName evidence="7">RRM domain-containing protein</fullName>
    </recommendedName>
</protein>
<feature type="domain" description="RRM" evidence="7">
    <location>
        <begin position="106"/>
        <end position="166"/>
    </location>
</feature>
<evidence type="ECO:0000256" key="2">
    <source>
        <dbReference type="ARBA" id="ARBA00022884"/>
    </source>
</evidence>
<evidence type="ECO:0000256" key="6">
    <source>
        <dbReference type="SAM" id="MobiDB-lite"/>
    </source>
</evidence>
<dbReference type="Proteomes" id="UP000593564">
    <property type="component" value="Unassembled WGS sequence"/>
</dbReference>
<evidence type="ECO:0000256" key="4">
    <source>
        <dbReference type="ARBA" id="ARBA00057395"/>
    </source>
</evidence>
<comment type="similarity">
    <text evidence="3">Belongs to the iron-sulfur cluster assembly SufBD family.</text>
</comment>
<feature type="compositionally biased region" description="Polar residues" evidence="6">
    <location>
        <begin position="25"/>
        <end position="36"/>
    </location>
</feature>
<dbReference type="InterPro" id="IPR037284">
    <property type="entry name" value="SUF_FeS_clus_asmbl_SufBD_sf"/>
</dbReference>
<reference evidence="9" key="1">
    <citation type="journal article" date="2020" name="Nat. Commun.">
        <title>Genome assembly of wild tea tree DASZ reveals pedigree and selection history of tea varieties.</title>
        <authorList>
            <person name="Zhang W."/>
            <person name="Zhang Y."/>
            <person name="Qiu H."/>
            <person name="Guo Y."/>
            <person name="Wan H."/>
            <person name="Zhang X."/>
            <person name="Scossa F."/>
            <person name="Alseekh S."/>
            <person name="Zhang Q."/>
            <person name="Wang P."/>
            <person name="Xu L."/>
            <person name="Schmidt M.H."/>
            <person name="Jia X."/>
            <person name="Li D."/>
            <person name="Zhu A."/>
            <person name="Guo F."/>
            <person name="Chen W."/>
            <person name="Ni D."/>
            <person name="Usadel B."/>
            <person name="Fernie A.R."/>
            <person name="Wen W."/>
        </authorList>
    </citation>
    <scope>NUCLEOTIDE SEQUENCE [LARGE SCALE GENOMIC DNA]</scope>
    <source>
        <strain evidence="9">cv. G240</strain>
    </source>
</reference>
<dbReference type="Pfam" id="PF01458">
    <property type="entry name" value="SUFBD_core"/>
    <property type="match status" value="1"/>
</dbReference>
<evidence type="ECO:0000256" key="3">
    <source>
        <dbReference type="ARBA" id="ARBA00043967"/>
    </source>
</evidence>
<evidence type="ECO:0000256" key="1">
    <source>
        <dbReference type="ARBA" id="ARBA00022737"/>
    </source>
</evidence>
<dbReference type="SMART" id="SM00360">
    <property type="entry name" value="RRM"/>
    <property type="match status" value="2"/>
</dbReference>
<dbReference type="PANTHER" id="PTHR30508">
    <property type="entry name" value="FES CLUSTER ASSEMBLY PROTEIN SUF"/>
    <property type="match status" value="1"/>
</dbReference>
<evidence type="ECO:0000313" key="8">
    <source>
        <dbReference type="EMBL" id="KAF5960545.1"/>
    </source>
</evidence>
<dbReference type="EMBL" id="JACBKZ010000001">
    <property type="protein sequence ID" value="KAF5960545.1"/>
    <property type="molecule type" value="Genomic_DNA"/>
</dbReference>
<proteinExistence type="inferred from homology"/>
<dbReference type="PROSITE" id="PS50102">
    <property type="entry name" value="RRM"/>
    <property type="match status" value="3"/>
</dbReference>
<dbReference type="AlphaFoldDB" id="A0A7J7I6W0"/>
<accession>A0A7J7I6W0</accession>
<dbReference type="InterPro" id="IPR055346">
    <property type="entry name" value="Fe-S_cluster_assembly_SufBD"/>
</dbReference>
<feature type="domain" description="RRM" evidence="7">
    <location>
        <begin position="275"/>
        <end position="347"/>
    </location>
</feature>
<dbReference type="InterPro" id="IPR045595">
    <property type="entry name" value="SufBD_N"/>
</dbReference>
<dbReference type="InterPro" id="IPR035979">
    <property type="entry name" value="RBD_domain_sf"/>
</dbReference>
<dbReference type="CDD" id="cd12345">
    <property type="entry name" value="RRM2_SECp43_like"/>
    <property type="match status" value="1"/>
</dbReference>
<keyword evidence="2 5" id="KW-0694">RNA-binding</keyword>
<dbReference type="FunFam" id="3.30.70.330:FF:000236">
    <property type="entry name" value="Polyadenylate-binding protein RBP45C"/>
    <property type="match status" value="1"/>
</dbReference>
<feature type="domain" description="RRM" evidence="7">
    <location>
        <begin position="179"/>
        <end position="258"/>
    </location>
</feature>
<dbReference type="GO" id="GO:0016226">
    <property type="term" value="P:iron-sulfur cluster assembly"/>
    <property type="evidence" value="ECO:0007669"/>
    <property type="project" value="InterPro"/>
</dbReference>
<dbReference type="InterPro" id="IPR000504">
    <property type="entry name" value="RRM_dom"/>
</dbReference>
<dbReference type="SUPFAM" id="SSF101960">
    <property type="entry name" value="Stabilizer of iron transporter SufD"/>
    <property type="match status" value="2"/>
</dbReference>
<dbReference type="Pfam" id="PF00076">
    <property type="entry name" value="RRM_1"/>
    <property type="match status" value="3"/>
</dbReference>
<comment type="caution">
    <text evidence="8">The sequence shown here is derived from an EMBL/GenBank/DDBJ whole genome shotgun (WGS) entry which is preliminary data.</text>
</comment>
<evidence type="ECO:0000313" key="9">
    <source>
        <dbReference type="Proteomes" id="UP000593564"/>
    </source>
</evidence>
<dbReference type="Gene3D" id="3.30.70.330">
    <property type="match status" value="3"/>
</dbReference>
<feature type="compositionally biased region" description="Pro residues" evidence="6">
    <location>
        <begin position="38"/>
        <end position="47"/>
    </location>
</feature>
<comment type="function">
    <text evidence="4">Heterogeneous nuclear ribonucleoprotein (hnRNP)-protein binding the poly(A) tail of mRNA and probably involved in some steps of pre-mRNA maturation.</text>
</comment>
<keyword evidence="1" id="KW-0677">Repeat</keyword>
<name>A0A7J7I6W0_CAMSI</name>
<dbReference type="SUPFAM" id="SSF54928">
    <property type="entry name" value="RNA-binding domain, RBD"/>
    <property type="match status" value="2"/>
</dbReference>
<dbReference type="InterPro" id="IPR012677">
    <property type="entry name" value="Nucleotide-bd_a/b_plait_sf"/>
</dbReference>
<gene>
    <name evidence="8" type="ORF">HYC85_001754</name>
</gene>
<evidence type="ECO:0000256" key="5">
    <source>
        <dbReference type="PROSITE-ProRule" id="PRU00176"/>
    </source>
</evidence>
<keyword evidence="9" id="KW-1185">Reference proteome</keyword>
<dbReference type="PANTHER" id="PTHR30508:SF1">
    <property type="entry name" value="UPF0051 PROTEIN ABCI8, CHLOROPLASTIC-RELATED"/>
    <property type="match status" value="1"/>
</dbReference>
<organism evidence="8 9">
    <name type="scientific">Camellia sinensis</name>
    <name type="common">Tea plant</name>
    <name type="synonym">Thea sinensis</name>
    <dbReference type="NCBI Taxonomy" id="4442"/>
    <lineage>
        <taxon>Eukaryota</taxon>
        <taxon>Viridiplantae</taxon>
        <taxon>Streptophyta</taxon>
        <taxon>Embryophyta</taxon>
        <taxon>Tracheophyta</taxon>
        <taxon>Spermatophyta</taxon>
        <taxon>Magnoliopsida</taxon>
        <taxon>eudicotyledons</taxon>
        <taxon>Gunneridae</taxon>
        <taxon>Pentapetalae</taxon>
        <taxon>asterids</taxon>
        <taxon>Ericales</taxon>
        <taxon>Theaceae</taxon>
        <taxon>Camellia</taxon>
    </lineage>
</organism>
<dbReference type="FunFam" id="3.30.70.330:FF:000405">
    <property type="entry name" value="polyadenylate-binding protein RBP45"/>
    <property type="match status" value="1"/>
</dbReference>
<reference evidence="8 9" key="2">
    <citation type="submission" date="2020-07" db="EMBL/GenBank/DDBJ databases">
        <title>Genome assembly of wild tea tree DASZ reveals pedigree and selection history of tea varieties.</title>
        <authorList>
            <person name="Zhang W."/>
        </authorList>
    </citation>
    <scope>NUCLEOTIDE SEQUENCE [LARGE SCALE GENOMIC DNA]</scope>
    <source>
        <strain evidence="9">cv. G240</strain>
        <tissue evidence="8">Leaf</tissue>
    </source>
</reference>
<feature type="region of interest" description="Disordered" evidence="6">
    <location>
        <begin position="19"/>
        <end position="69"/>
    </location>
</feature>
<dbReference type="InterPro" id="IPR000825">
    <property type="entry name" value="SUF_FeS_clus_asmbl_SufBD_core"/>
</dbReference>
<dbReference type="Pfam" id="PF19295">
    <property type="entry name" value="SufBD_N"/>
    <property type="match status" value="1"/>
</dbReference>
<sequence length="633" mass="69671">MLIGDNAAANTYPYIQDLDDDATTRNDLGSSTNGASNRPPPTEPLPIPTATTAMDDAQSPPPTTTTTTTFPTSAAAAADVLSPAATTVSGGSIAVPGQLRRGPHPLDRRSPVVTAKVIRNKQTAQSEGYGFIEFGSRAAAERTLQTYNGTLMPNVEQNYRLNWASFGAGEKRSDGTPDFTIFVGDLASDVTDYMLQETFRSQYPSVKGAKVVTDRMTGRAKGYGFVRFGDESEQLRAMTEMNGKFCSTRPMRVGPAANKKNNTQGTQDEADPNNTTIFVGGVNESVSDDQLRQVFSPYGQLVHVKIPAGKRCGFVQFADRHCAEEALRMLNGTQLGGQKIRLSWGRSPSSKQSQPDPSQWNGGYYGYTPGYETYGYAAAAQDPNLMTEPKWSDNRYPPIDLQDMCYYSEPKKKPTLNSLDEADPELIKYFDKLGVPLNEQNRLANVAVDAVLDSVSIATTHRKTLEKAGVIFCSITEAIREYPDLVRKFLGRVVPSDDNYYAALNSAVFSDGSFCYIPKDTKCPMQISTYFRINALETGQFERTLIVADDRSFVEYLEGCTAPSYDRNQLHAAVVELYCTEDAEIKYSTVQNWYAGDEQGKGGIYNFVKNPSARIEHEASTSKIGEDQLFYFQ</sequence>